<comment type="similarity">
    <text evidence="1">In the C-terminal section; belongs to the class-II aminoacyl-tRNA synthetase family.</text>
</comment>
<keyword evidence="5" id="KW-0436">Ligase</keyword>
<evidence type="ECO:0000256" key="10">
    <source>
        <dbReference type="ARBA" id="ARBA00022884"/>
    </source>
</evidence>
<dbReference type="HAMAP" id="MF_02076">
    <property type="entry name" value="Glu_tRNA_synth_type2"/>
    <property type="match status" value="1"/>
</dbReference>
<proteinExistence type="inferred from homology"/>
<evidence type="ECO:0000256" key="11">
    <source>
        <dbReference type="ARBA" id="ARBA00022917"/>
    </source>
</evidence>
<evidence type="ECO:0000256" key="3">
    <source>
        <dbReference type="ARBA" id="ARBA00012835"/>
    </source>
</evidence>
<dbReference type="PROSITE" id="PS00762">
    <property type="entry name" value="WHEP_TRS_1"/>
    <property type="match status" value="4"/>
</dbReference>
<dbReference type="Gene3D" id="2.40.240.10">
    <property type="entry name" value="Ribosomal Protein L25, Chain P"/>
    <property type="match status" value="1"/>
</dbReference>
<dbReference type="PROSITE" id="PS00178">
    <property type="entry name" value="AA_TRNA_LIGASE_I"/>
    <property type="match status" value="1"/>
</dbReference>
<feature type="region of interest" description="Disordered" evidence="20">
    <location>
        <begin position="1118"/>
        <end position="1157"/>
    </location>
</feature>
<dbReference type="InterPro" id="IPR004526">
    <property type="entry name" value="Glu-tRNA-synth_arc/euk"/>
</dbReference>
<evidence type="ECO:0000256" key="9">
    <source>
        <dbReference type="ARBA" id="ARBA00022840"/>
    </source>
</evidence>
<feature type="compositionally biased region" description="Polar residues" evidence="20">
    <location>
        <begin position="945"/>
        <end position="958"/>
    </location>
</feature>
<evidence type="ECO:0000256" key="7">
    <source>
        <dbReference type="ARBA" id="ARBA00022741"/>
    </source>
</evidence>
<dbReference type="Gene3D" id="3.40.50.800">
    <property type="entry name" value="Anticodon-binding domain"/>
    <property type="match status" value="1"/>
</dbReference>
<dbReference type="InterPro" id="IPR004499">
    <property type="entry name" value="Pro-tRNA-ligase_IIa_arc-type"/>
</dbReference>
<dbReference type="NCBIfam" id="TIGR00408">
    <property type="entry name" value="proS_fam_I"/>
    <property type="match status" value="1"/>
</dbReference>
<dbReference type="Pfam" id="PF00587">
    <property type="entry name" value="tRNA-synt_2b"/>
    <property type="match status" value="1"/>
</dbReference>
<dbReference type="SMART" id="SM00946">
    <property type="entry name" value="ProRS-C_1"/>
    <property type="match status" value="1"/>
</dbReference>
<evidence type="ECO:0000256" key="6">
    <source>
        <dbReference type="ARBA" id="ARBA00022723"/>
    </source>
</evidence>
<evidence type="ECO:0000256" key="13">
    <source>
        <dbReference type="ARBA" id="ARBA00023268"/>
    </source>
</evidence>
<dbReference type="Pfam" id="PF00458">
    <property type="entry name" value="WHEP-TRS"/>
    <property type="match status" value="5"/>
</dbReference>
<keyword evidence="4" id="KW-0597">Phosphoprotein</keyword>
<dbReference type="InterPro" id="IPR009068">
    <property type="entry name" value="uS15_NS1_RNA-bd_sf"/>
</dbReference>
<dbReference type="CDD" id="cd00862">
    <property type="entry name" value="ProRS_anticodon_zinc"/>
    <property type="match status" value="1"/>
</dbReference>
<dbReference type="EMBL" id="GECZ01027410">
    <property type="protein sequence ID" value="JAS42359.1"/>
    <property type="molecule type" value="Transcribed_RNA"/>
</dbReference>
<feature type="region of interest" description="Disordered" evidence="20">
    <location>
        <begin position="1023"/>
        <end position="1051"/>
    </location>
</feature>
<dbReference type="PRINTS" id="PR00987">
    <property type="entry name" value="TRNASYNTHGLU"/>
</dbReference>
<gene>
    <name evidence="23" type="ORF">g.35828</name>
</gene>
<reference evidence="23" key="1">
    <citation type="submission" date="2015-11" db="EMBL/GenBank/DDBJ databases">
        <title>De novo transcriptome assembly of four potential Pierce s Disease insect vectors from Arizona vineyards.</title>
        <authorList>
            <person name="Tassone E.E."/>
        </authorList>
    </citation>
    <scope>NUCLEOTIDE SEQUENCE</scope>
</reference>
<evidence type="ECO:0000256" key="19">
    <source>
        <dbReference type="SAM" id="Coils"/>
    </source>
</evidence>
<keyword evidence="6" id="KW-0479">Metal-binding</keyword>
<evidence type="ECO:0000256" key="16">
    <source>
        <dbReference type="ARBA" id="ARBA00061295"/>
    </source>
</evidence>
<comment type="catalytic activity">
    <reaction evidence="14">
        <text>tRNA(Glu) + L-glutamate + ATP = L-glutamyl-tRNA(Glu) + AMP + diphosphate</text>
        <dbReference type="Rhea" id="RHEA:23540"/>
        <dbReference type="Rhea" id="RHEA-COMP:9663"/>
        <dbReference type="Rhea" id="RHEA-COMP:9680"/>
        <dbReference type="ChEBI" id="CHEBI:29985"/>
        <dbReference type="ChEBI" id="CHEBI:30616"/>
        <dbReference type="ChEBI" id="CHEBI:33019"/>
        <dbReference type="ChEBI" id="CHEBI:78442"/>
        <dbReference type="ChEBI" id="CHEBI:78520"/>
        <dbReference type="ChEBI" id="CHEBI:456215"/>
        <dbReference type="EC" id="6.1.1.17"/>
    </reaction>
    <physiologicalReaction direction="left-to-right" evidence="14">
        <dbReference type="Rhea" id="RHEA:23541"/>
    </physiologicalReaction>
</comment>
<organism evidence="23">
    <name type="scientific">Cuerna arida</name>
    <dbReference type="NCBI Taxonomy" id="1464854"/>
    <lineage>
        <taxon>Eukaryota</taxon>
        <taxon>Metazoa</taxon>
        <taxon>Ecdysozoa</taxon>
        <taxon>Arthropoda</taxon>
        <taxon>Hexapoda</taxon>
        <taxon>Insecta</taxon>
        <taxon>Pterygota</taxon>
        <taxon>Neoptera</taxon>
        <taxon>Paraneoptera</taxon>
        <taxon>Hemiptera</taxon>
        <taxon>Auchenorrhyncha</taxon>
        <taxon>Membracoidea</taxon>
        <taxon>Cicadellidae</taxon>
        <taxon>Cicadellinae</taxon>
        <taxon>Proconiini</taxon>
        <taxon>Cuerna</taxon>
    </lineage>
</organism>
<dbReference type="GO" id="GO:0005737">
    <property type="term" value="C:cytoplasm"/>
    <property type="evidence" value="ECO:0007669"/>
    <property type="project" value="InterPro"/>
</dbReference>
<dbReference type="CDD" id="cd00778">
    <property type="entry name" value="ProRS_core_arch_euk"/>
    <property type="match status" value="1"/>
</dbReference>
<keyword evidence="9" id="KW-0067">ATP-binding</keyword>
<dbReference type="GO" id="GO:0005524">
    <property type="term" value="F:ATP binding"/>
    <property type="evidence" value="ECO:0007669"/>
    <property type="project" value="UniProtKB-KW"/>
</dbReference>
<dbReference type="Pfam" id="PF20974">
    <property type="entry name" value="tRNA-synt_1c_C2"/>
    <property type="match status" value="1"/>
</dbReference>
<dbReference type="FunFam" id="3.30.930.10:FF:000007">
    <property type="entry name" value="Bifunctional glutamate/proline--tRNA ligase"/>
    <property type="match status" value="1"/>
</dbReference>
<evidence type="ECO:0000256" key="18">
    <source>
        <dbReference type="ARBA" id="ARBA00076053"/>
    </source>
</evidence>
<dbReference type="InterPro" id="IPR006195">
    <property type="entry name" value="aa-tRNA-synth_II"/>
</dbReference>
<feature type="compositionally biased region" description="Basic and acidic residues" evidence="20">
    <location>
        <begin position="1124"/>
        <end position="1146"/>
    </location>
</feature>
<dbReference type="EC" id="6.1.1.15" evidence="2"/>
<protein>
    <recommendedName>
        <fullName evidence="17">Bifunctional glutamate/proline--tRNA ligase</fullName>
        <ecNumber evidence="2">6.1.1.15</ecNumber>
        <ecNumber evidence="3">6.1.1.17</ecNumber>
    </recommendedName>
    <alternativeName>
        <fullName evidence="18">Bifunctional aminoacyl-tRNA synthetase</fullName>
    </alternativeName>
</protein>
<keyword evidence="19" id="KW-0175">Coiled coil</keyword>
<dbReference type="InterPro" id="IPR020058">
    <property type="entry name" value="Glu/Gln-tRNA-synth_Ib_cat-dom"/>
</dbReference>
<dbReference type="FunFam" id="3.40.50.800:FF:000005">
    <property type="entry name" value="bifunctional glutamate/proline--tRNA ligase"/>
    <property type="match status" value="1"/>
</dbReference>
<evidence type="ECO:0000259" key="22">
    <source>
        <dbReference type="PROSITE" id="PS51185"/>
    </source>
</evidence>
<dbReference type="InterPro" id="IPR014729">
    <property type="entry name" value="Rossmann-like_a/b/a_fold"/>
</dbReference>
<evidence type="ECO:0000256" key="15">
    <source>
        <dbReference type="ARBA" id="ARBA00050792"/>
    </source>
</evidence>
<dbReference type="Pfam" id="PF09180">
    <property type="entry name" value="ProRS-C_1"/>
    <property type="match status" value="1"/>
</dbReference>
<dbReference type="Gene3D" id="1.10.287.10">
    <property type="entry name" value="S15/NS1, RNA-binding"/>
    <property type="match status" value="5"/>
</dbReference>
<keyword evidence="12" id="KW-0030">Aminoacyl-tRNA synthetase</keyword>
<dbReference type="Gene3D" id="1.20.1050.130">
    <property type="match status" value="1"/>
</dbReference>
<evidence type="ECO:0000256" key="17">
    <source>
        <dbReference type="ARBA" id="ARBA00067786"/>
    </source>
</evidence>
<dbReference type="GO" id="GO:0017101">
    <property type="term" value="C:aminoacyl-tRNA synthetase multienzyme complex"/>
    <property type="evidence" value="ECO:0007669"/>
    <property type="project" value="UniProtKB-ARBA"/>
</dbReference>
<dbReference type="SMART" id="SM00991">
    <property type="entry name" value="WHEP-TRS"/>
    <property type="match status" value="5"/>
</dbReference>
<dbReference type="SUPFAM" id="SSF55681">
    <property type="entry name" value="Class II aaRS and biotin synthetases"/>
    <property type="match status" value="1"/>
</dbReference>
<dbReference type="InterPro" id="IPR004154">
    <property type="entry name" value="Anticodon-bd"/>
</dbReference>
<dbReference type="GO" id="GO:0003723">
    <property type="term" value="F:RNA binding"/>
    <property type="evidence" value="ECO:0007669"/>
    <property type="project" value="UniProtKB-KW"/>
</dbReference>
<dbReference type="InterPro" id="IPR017449">
    <property type="entry name" value="Pro-tRNA_synth_II"/>
</dbReference>
<keyword evidence="10" id="KW-0694">RNA-binding</keyword>
<dbReference type="HAMAP" id="MF_01571">
    <property type="entry name" value="Pro_tRNA_synth_type3"/>
    <property type="match status" value="1"/>
</dbReference>
<dbReference type="NCBIfam" id="TIGR00463">
    <property type="entry name" value="gltX_arch"/>
    <property type="match status" value="1"/>
</dbReference>
<dbReference type="GO" id="GO:0046872">
    <property type="term" value="F:metal ion binding"/>
    <property type="evidence" value="ECO:0007669"/>
    <property type="project" value="UniProtKB-KW"/>
</dbReference>
<dbReference type="InterPro" id="IPR036621">
    <property type="entry name" value="Anticodon-bd_dom_sf"/>
</dbReference>
<evidence type="ECO:0000256" key="1">
    <source>
        <dbReference type="ARBA" id="ARBA00009968"/>
    </source>
</evidence>
<dbReference type="InterPro" id="IPR016061">
    <property type="entry name" value="Pro-tRNA_ligase_II_C"/>
</dbReference>
<dbReference type="InterPro" id="IPR049437">
    <property type="entry name" value="tRNA-synt_1c_C2"/>
</dbReference>
<dbReference type="Pfam" id="PF03950">
    <property type="entry name" value="tRNA-synt_1c_C"/>
    <property type="match status" value="1"/>
</dbReference>
<comment type="catalytic activity">
    <reaction evidence="15">
        <text>tRNA(Pro) + L-proline + ATP = L-prolyl-tRNA(Pro) + AMP + diphosphate</text>
        <dbReference type="Rhea" id="RHEA:14305"/>
        <dbReference type="Rhea" id="RHEA-COMP:9700"/>
        <dbReference type="Rhea" id="RHEA-COMP:9702"/>
        <dbReference type="ChEBI" id="CHEBI:30616"/>
        <dbReference type="ChEBI" id="CHEBI:33019"/>
        <dbReference type="ChEBI" id="CHEBI:60039"/>
        <dbReference type="ChEBI" id="CHEBI:78442"/>
        <dbReference type="ChEBI" id="CHEBI:78532"/>
        <dbReference type="ChEBI" id="CHEBI:456215"/>
        <dbReference type="EC" id="6.1.1.15"/>
    </reaction>
    <physiologicalReaction direction="left-to-right" evidence="15">
        <dbReference type="Rhea" id="RHEA:14306"/>
    </physiologicalReaction>
</comment>
<dbReference type="PROSITE" id="PS50862">
    <property type="entry name" value="AA_TRNA_LIGASE_II"/>
    <property type="match status" value="1"/>
</dbReference>
<evidence type="ECO:0000256" key="4">
    <source>
        <dbReference type="ARBA" id="ARBA00022553"/>
    </source>
</evidence>
<dbReference type="PANTHER" id="PTHR43382:SF2">
    <property type="entry name" value="BIFUNCTIONAL GLUTAMATE_PROLINE--TRNA LIGASE"/>
    <property type="match status" value="1"/>
</dbReference>
<dbReference type="InterPro" id="IPR033721">
    <property type="entry name" value="ProRS_core_arch_euk"/>
</dbReference>
<evidence type="ECO:0000256" key="2">
    <source>
        <dbReference type="ARBA" id="ARBA00012831"/>
    </source>
</evidence>
<dbReference type="CDD" id="cd00936">
    <property type="entry name" value="WEPRS_RNA"/>
    <property type="match status" value="4"/>
</dbReference>
<evidence type="ECO:0000256" key="12">
    <source>
        <dbReference type="ARBA" id="ARBA00023146"/>
    </source>
</evidence>
<dbReference type="SUPFAM" id="SSF50715">
    <property type="entry name" value="Ribosomal protein L25-like"/>
    <property type="match status" value="1"/>
</dbReference>
<dbReference type="CDD" id="cd10309">
    <property type="entry name" value="GST_C_GluProRS_N"/>
    <property type="match status" value="1"/>
</dbReference>
<dbReference type="EC" id="6.1.1.17" evidence="3"/>
<feature type="domain" description="WHEP-TRS" evidence="22">
    <location>
        <begin position="886"/>
        <end position="942"/>
    </location>
</feature>
<evidence type="ECO:0000256" key="20">
    <source>
        <dbReference type="SAM" id="MobiDB-lite"/>
    </source>
</evidence>
<keyword evidence="8" id="KW-0862">Zinc</keyword>
<dbReference type="SUPFAM" id="SSF52374">
    <property type="entry name" value="Nucleotidylyl transferase"/>
    <property type="match status" value="1"/>
</dbReference>
<dbReference type="PANTHER" id="PTHR43382">
    <property type="entry name" value="PROLYL-TRNA SYNTHETASE"/>
    <property type="match status" value="1"/>
</dbReference>
<dbReference type="InterPro" id="IPR000924">
    <property type="entry name" value="Glu/Gln-tRNA-synth"/>
</dbReference>
<keyword evidence="13" id="KW-0511">Multifunctional enzyme</keyword>
<dbReference type="SUPFAM" id="SSF47616">
    <property type="entry name" value="GST C-terminal domain-like"/>
    <property type="match status" value="1"/>
</dbReference>
<dbReference type="InterPro" id="IPR011035">
    <property type="entry name" value="Ribosomal_bL25/Gln-tRNA_synth"/>
</dbReference>
<dbReference type="PROSITE" id="PS51185">
    <property type="entry name" value="WHEP_TRS_2"/>
    <property type="match status" value="5"/>
</dbReference>
<dbReference type="Gene3D" id="3.30.110.30">
    <property type="entry name" value="C-terminal domain of ProRS"/>
    <property type="match status" value="1"/>
</dbReference>
<feature type="region of interest" description="Disordered" evidence="20">
    <location>
        <begin position="934"/>
        <end position="959"/>
    </location>
</feature>
<feature type="compositionally biased region" description="Basic and acidic residues" evidence="20">
    <location>
        <begin position="1042"/>
        <end position="1051"/>
    </location>
</feature>
<feature type="domain" description="Aminoacyl-transfer RNA synthetases class-II family profile" evidence="21">
    <location>
        <begin position="1202"/>
        <end position="1443"/>
    </location>
</feature>
<dbReference type="Pfam" id="PF03129">
    <property type="entry name" value="HGTP_anticodon"/>
    <property type="match status" value="1"/>
</dbReference>
<dbReference type="InterPro" id="IPR001412">
    <property type="entry name" value="aa-tRNA-synth_I_CS"/>
</dbReference>
<dbReference type="InterPro" id="IPR020056">
    <property type="entry name" value="Rbsml_bL25/Gln-tRNA_synth_N"/>
</dbReference>
<dbReference type="InterPro" id="IPR000738">
    <property type="entry name" value="WHEP-TRS_dom"/>
</dbReference>
<evidence type="ECO:0000256" key="8">
    <source>
        <dbReference type="ARBA" id="ARBA00022833"/>
    </source>
</evidence>
<feature type="region of interest" description="Disordered" evidence="20">
    <location>
        <begin position="718"/>
        <end position="761"/>
    </location>
</feature>
<dbReference type="InterPro" id="IPR045864">
    <property type="entry name" value="aa-tRNA-synth_II/BPL/LPL"/>
</dbReference>
<dbReference type="SUPFAM" id="SSF47060">
    <property type="entry name" value="S15/NS1 RNA-binding domain"/>
    <property type="match status" value="5"/>
</dbReference>
<sequence>MPNTIFLEKQVFSANKTDPPLGELAVLKLIGNDKISVEWTNKQGSNSLTLSPDVSLETSPDIYRFLAKSAPELSLYGTTLLEQVEVDHWLSFCIGPMSCTQEFVDSILYLDKVLTPVTYLVANKLTIADLCVWSTLYDNTQWLALKMNGKTPKNVLRWMNLIEGQKFVQQMLCDLPEEVKMKKVQGKSRPSQEKTRKEEGKFVDLPGAEMGKVVVRFPPEASGYLHIGHAKAALLNQYYQEAFQGKLVFRFDDTNPAKEKVDFEKVILEDVEMLQIKPDVFSHTSNYFDLMLGYCEQLLKQGKAYVDDTDPETMKSEREQRTRSKNWDNSVEKNMIMWEEMKAGTEYGQKCCVRARIDMSSTNGCMRDPTIYRCKNEPHPRTGDKYKVYPTYDFACPIVDSVEGVTHCLRTMEYHDRDDQFYWFIEQLGLRRPHIWEYSRLNMTNTVLSKRKLTWFVDEGYVDGWDDPRFPTVRGILRRGMTVEGLKQFIIGQGSSRSVVVMEWDKIWAFNKKVIDPIAPRYTVLDGKDTVPVLLSGVSEEPLKVPKHPKNHELGEKTIWVGPRVLIDLEDAKTLKEGENTTFINWGNLKIKKIIKSGDSVTSVEAEPNLSDKDYKKTLKLTWLADTAQAPLIPCICVYFDHIISKPVLAKDEDFKQYIGHNTKTEVVMLGDPELVNVKKSEIIQLQRRGFFICDSPYQPPSLHTGRASPIVLFSIPDGHTKENPTAGVPKKQQTSEKEKVSTAKGKALEKSPSEEVSPGLPTDLVAVDQQIQIQGDKVRKLKADKAAKAIIDTEVKKLLSLKELKSSLESKKATDKPGGGDADSLSQQIVAQGEKVRQLKSTKAAKDVVTSEVNTLLTLKAEYKKLTGQEWSVQPQKPAEINNKDIETLNQSIVSQGNKVRQLKSEKAPKDAINAEVQQLLELKKEYKKITGTEWKPQEAVSAPSKQNSTAENSGSESVAKIVSDITAQGDAVRTLKSKKADKVTVDREVKVLLELKKKFKEATGQEYSPEVAQKALGTQGIVGKNSKSSGATEETLTPEAQKKKPGTKENIVEVNTMADQTVEGQQLTAKVNQQGDVVRQLKASGADKATIDEAVALLLTLKEEYKKVTGTEFPTAKRAATTKKDKQPPAEKPKKEKTKEKTPEVDESGATGGLKKQTRLGLEAKKEENLPDWYSQVITKGELIEYYDVSGCYILRPWAYTIWEQIRDWLDLRFKQLGVKNCYFPMFVSRNALEKEKTHIADFAPEVAWVTKSGESDLAEPIAIRPTSETVMYPAYAKWIQSYRDLPLKLNQWNNVVRWEFKHPQPFLRTREFLWQEGHTAYASQKDAHEEVYQILELYAGVYVDLLAIPVIKGRKTEKEEFAGADFTTTVEAFISASGRAIQGATSHHLGQNFSKMFEIIYEDPDTQEKKFVYQNSWGLTTRTIGVMIMVHADNKGLVLPPRVAAIQVVIVMCGVTVNLKEGERKALLSTCQDLEAKLNAADIRVQGDYRDNYSPGWKFNHWELKGVPIRVEIGPKDLSSQQLVAVRRDSGAKTTLPLSNAVVDLKKMLDDIHESLLATASEDMKTHTKEVEDWTSFCKELDNKNMLLAPFCGTIPCEEKIKEESASVEVEAGAPAMGAKSLCIPFDQPRGGVTPGTKCIRTACTLPAKYFTLFGRSY</sequence>
<dbReference type="Pfam" id="PF00749">
    <property type="entry name" value="tRNA-synt_1c"/>
    <property type="match status" value="1"/>
</dbReference>
<evidence type="ECO:0000313" key="23">
    <source>
        <dbReference type="EMBL" id="JAS42359.1"/>
    </source>
</evidence>
<name>A0A1B6EWL2_9HEMI</name>
<dbReference type="GO" id="GO:0004827">
    <property type="term" value="F:proline-tRNA ligase activity"/>
    <property type="evidence" value="ECO:0007669"/>
    <property type="project" value="UniProtKB-EC"/>
</dbReference>
<dbReference type="CDD" id="cd00807">
    <property type="entry name" value="GlnRS_core"/>
    <property type="match status" value="1"/>
</dbReference>
<feature type="domain" description="WHEP-TRS" evidence="22">
    <location>
        <begin position="1065"/>
        <end position="1121"/>
    </location>
</feature>
<dbReference type="SUPFAM" id="SSF64586">
    <property type="entry name" value="C-terminal domain of ProRS"/>
    <property type="match status" value="1"/>
</dbReference>
<dbReference type="InterPro" id="IPR036282">
    <property type="entry name" value="Glutathione-S-Trfase_C_sf"/>
</dbReference>
<comment type="similarity">
    <text evidence="16">In the N-terminal section; belongs to the class-I aminoacyl-tRNA synthetase family. Glutamate--tRNA ligase type 2 subfamily.</text>
</comment>
<dbReference type="InterPro" id="IPR020059">
    <property type="entry name" value="Glu/Gln-tRNA-synth_Ib_codon-bd"/>
</dbReference>
<feature type="domain" description="WHEP-TRS" evidence="22">
    <location>
        <begin position="822"/>
        <end position="878"/>
    </location>
</feature>
<feature type="domain" description="WHEP-TRS" evidence="22">
    <location>
        <begin position="959"/>
        <end position="1015"/>
    </location>
</feature>
<keyword evidence="7" id="KW-0547">Nucleotide-binding</keyword>
<accession>A0A1B6EWL2</accession>
<keyword evidence="11" id="KW-0648">Protein biosynthesis</keyword>
<dbReference type="GO" id="GO:0006433">
    <property type="term" value="P:prolyl-tRNA aminoacylation"/>
    <property type="evidence" value="ECO:0007669"/>
    <property type="project" value="InterPro"/>
</dbReference>
<feature type="coiled-coil region" evidence="19">
    <location>
        <begin position="887"/>
        <end position="931"/>
    </location>
</feature>
<dbReference type="FunFam" id="1.10.287.10:FF:000006">
    <property type="entry name" value="Bifunctional glutamate/proline--tRNA ligase"/>
    <property type="match status" value="2"/>
</dbReference>
<dbReference type="FunFam" id="3.40.50.620:FF:000070">
    <property type="entry name" value="Bifunctional glutamate/proline--tRNA ligase"/>
    <property type="match status" value="1"/>
</dbReference>
<dbReference type="FunFam" id="3.30.110.30:FF:000001">
    <property type="entry name" value="Bifunctional glutamate/proline--tRNA ligase"/>
    <property type="match status" value="1"/>
</dbReference>
<dbReference type="Gene3D" id="3.40.50.620">
    <property type="entry name" value="HUPs"/>
    <property type="match status" value="1"/>
</dbReference>
<evidence type="ECO:0000256" key="5">
    <source>
        <dbReference type="ARBA" id="ARBA00022598"/>
    </source>
</evidence>
<dbReference type="GO" id="GO:0006424">
    <property type="term" value="P:glutamyl-tRNA aminoacylation"/>
    <property type="evidence" value="ECO:0007669"/>
    <property type="project" value="InterPro"/>
</dbReference>
<dbReference type="Gene3D" id="3.30.930.10">
    <property type="entry name" value="Bira Bifunctional Protein, Domain 2"/>
    <property type="match status" value="1"/>
</dbReference>
<feature type="compositionally biased region" description="Basic and acidic residues" evidence="20">
    <location>
        <begin position="734"/>
        <end position="754"/>
    </location>
</feature>
<dbReference type="InterPro" id="IPR002314">
    <property type="entry name" value="aa-tRNA-synt_IIb"/>
</dbReference>
<evidence type="ECO:0000259" key="21">
    <source>
        <dbReference type="PROSITE" id="PS50862"/>
    </source>
</evidence>
<feature type="compositionally biased region" description="Polar residues" evidence="20">
    <location>
        <begin position="1027"/>
        <end position="1037"/>
    </location>
</feature>
<feature type="domain" description="WHEP-TRS" evidence="22">
    <location>
        <begin position="764"/>
        <end position="820"/>
    </location>
</feature>
<dbReference type="SUPFAM" id="SSF52954">
    <property type="entry name" value="Class II aaRS ABD-related"/>
    <property type="match status" value="1"/>
</dbReference>
<evidence type="ECO:0000256" key="14">
    <source>
        <dbReference type="ARBA" id="ARBA00047366"/>
    </source>
</evidence>
<dbReference type="GO" id="GO:0004818">
    <property type="term" value="F:glutamate-tRNA ligase activity"/>
    <property type="evidence" value="ECO:0007669"/>
    <property type="project" value="UniProtKB-EC"/>
</dbReference>